<gene>
    <name evidence="4" type="ORF">DN752_24230</name>
</gene>
<dbReference type="Pfam" id="PF04984">
    <property type="entry name" value="Phage_sheath_1"/>
    <property type="match status" value="1"/>
</dbReference>
<dbReference type="OrthoDB" id="9767864at2"/>
<dbReference type="Proteomes" id="UP000248688">
    <property type="component" value="Chromosome"/>
</dbReference>
<dbReference type="RefSeq" id="WP_112786351.1">
    <property type="nucleotide sequence ID" value="NZ_CP030041.1"/>
</dbReference>
<comment type="similarity">
    <text evidence="1">Belongs to the myoviridae tail sheath protein family.</text>
</comment>
<evidence type="ECO:0000313" key="4">
    <source>
        <dbReference type="EMBL" id="AWW32979.1"/>
    </source>
</evidence>
<evidence type="ECO:0000256" key="1">
    <source>
        <dbReference type="ARBA" id="ARBA00008005"/>
    </source>
</evidence>
<dbReference type="InterPro" id="IPR020287">
    <property type="entry name" value="Tail_sheath_C"/>
</dbReference>
<dbReference type="KEGG" id="est:DN752_24230"/>
<evidence type="ECO:0000259" key="2">
    <source>
        <dbReference type="Pfam" id="PF04984"/>
    </source>
</evidence>
<dbReference type="PANTHER" id="PTHR35861:SF1">
    <property type="entry name" value="PHAGE TAIL SHEATH PROTEIN"/>
    <property type="match status" value="1"/>
</dbReference>
<dbReference type="PANTHER" id="PTHR35861">
    <property type="match status" value="1"/>
</dbReference>
<reference evidence="4 5" key="1">
    <citation type="submission" date="2018-06" db="EMBL/GenBank/DDBJ databases">
        <title>Echinicola strongylocentroti sp. nov., isolated from a sea urchin Strongylocentrotus intermedius.</title>
        <authorList>
            <person name="Bae S.S."/>
        </authorList>
    </citation>
    <scope>NUCLEOTIDE SEQUENCE [LARGE SCALE GENOMIC DNA]</scope>
    <source>
        <strain evidence="4 5">MEBiC08714</strain>
    </source>
</reference>
<organism evidence="4 5">
    <name type="scientific">Echinicola strongylocentroti</name>
    <dbReference type="NCBI Taxonomy" id="1795355"/>
    <lineage>
        <taxon>Bacteria</taxon>
        <taxon>Pseudomonadati</taxon>
        <taxon>Bacteroidota</taxon>
        <taxon>Cytophagia</taxon>
        <taxon>Cytophagales</taxon>
        <taxon>Cyclobacteriaceae</taxon>
        <taxon>Echinicola</taxon>
    </lineage>
</organism>
<dbReference type="InterPro" id="IPR035089">
    <property type="entry name" value="Phage_sheath_subtilisin"/>
</dbReference>
<evidence type="ECO:0000259" key="3">
    <source>
        <dbReference type="Pfam" id="PF17482"/>
    </source>
</evidence>
<dbReference type="Gene3D" id="3.40.50.11780">
    <property type="match status" value="2"/>
</dbReference>
<dbReference type="EMBL" id="CP030041">
    <property type="protein sequence ID" value="AWW32979.1"/>
    <property type="molecule type" value="Genomic_DNA"/>
</dbReference>
<protein>
    <submittedName>
        <fullName evidence="4">Phage tail protein</fullName>
    </submittedName>
</protein>
<keyword evidence="5" id="KW-1185">Reference proteome</keyword>
<dbReference type="AlphaFoldDB" id="A0A2Z4IQH6"/>
<feature type="domain" description="Tail sheath protein subtilisin-like" evidence="2">
    <location>
        <begin position="444"/>
        <end position="541"/>
    </location>
</feature>
<accession>A0A2Z4IQH6</accession>
<dbReference type="Pfam" id="PF17482">
    <property type="entry name" value="Phage_sheath_1C"/>
    <property type="match status" value="1"/>
</dbReference>
<sequence>MATSYKTPGVYIEEITKFPPSVAQVETAIPAFIGYTAKAKDGEKDLPPNEPVKISSVLEFTEHFGGAPQVDIGTLEINAQNQVTELDLTEKFHLYECIRMFYANGGGDCYVVSVGSYQDTIQNGTADGSTPGFLAGLAKIKKVDRPTLLVMPDAPLMSQSNLNSLYAAMLGQCNELQDRFCIFDLKEDTVDHDEAVENFRNGIGMNYLKYGAAYSPWIKANLPRVVKYKDIKGKITQNGPTVNLADLIADADAKALANRLDNLVDDQTSIKDAIDALKGTHSSFQAKFEALSNTLKNTSNKANLEALINYYTESMDVVRDTIDIGSGSAITLNDKSAPAGNDEYLFDFLVSKLSTALDSTENEIAKINGDSTSLSSALTLAASDTGLDYSSSTSTNTYFGTGTSNVEKIQPHVAAVTKLWSSIKSSLDLISTSAESYSSTVENSAKEAIPALKTIYQRIANEYLTLPPSATIAGVYASVDASRGVWKAPANVSINNVVGVTELIDHKEQENLNVDVVAGKSINIIRPFTGKGIMVWGARTLAGNDNEWRYVSVRRFFIMAEESIKKATEQFVFEPNDGNTWVRVRAMIENFLTLQWRAGALAGAKPEHAFYVRVGLGQTMTSLDVLEGRMNVEIGMAVVRPAEFIILKFSHKMQES</sequence>
<dbReference type="InterPro" id="IPR052042">
    <property type="entry name" value="Tail_sheath_structural"/>
</dbReference>
<proteinExistence type="inferred from homology"/>
<evidence type="ECO:0000313" key="5">
    <source>
        <dbReference type="Proteomes" id="UP000248688"/>
    </source>
</evidence>
<feature type="domain" description="Tail sheath protein C-terminal" evidence="3">
    <location>
        <begin position="545"/>
        <end position="649"/>
    </location>
</feature>
<name>A0A2Z4IQH6_9BACT</name>